<dbReference type="InterPro" id="IPR045967">
    <property type="entry name" value="HAM1-like_N"/>
</dbReference>
<dbReference type="InterPro" id="IPR027842">
    <property type="entry name" value="HAM1-like_C"/>
</dbReference>
<organism evidence="4 5">
    <name type="scientific">Uncinula necator</name>
    <name type="common">Grape powdery mildew</name>
    <dbReference type="NCBI Taxonomy" id="52586"/>
    <lineage>
        <taxon>Eukaryota</taxon>
        <taxon>Fungi</taxon>
        <taxon>Dikarya</taxon>
        <taxon>Ascomycota</taxon>
        <taxon>Pezizomycotina</taxon>
        <taxon>Leotiomycetes</taxon>
        <taxon>Erysiphales</taxon>
        <taxon>Erysiphaceae</taxon>
        <taxon>Erysiphe</taxon>
    </lineage>
</organism>
<accession>A0A0B1P720</accession>
<sequence length="812" mass="92066">MSPTKVNRPMDEVIKEKDVDQKLQLYGVASALQVGKVPSNEQIDIALNSFLASTALSNPPPGLSIEGQGLIADFREVVEQAKILLLSKNQGDVIQDFIWQTQKIQKRDLNLPDVPVEAESAQQHSQQALNGLRTLGKLIISNGQFRKLLKDASVLLREVVGETAQKAVEYVSPSQDELSQIDNPAAKNTWHEVTDISSHSLKDRVKSYMPNLQNKERLQESSMKGHAFHSDESRNPYQSAIRSTPEHKMGPQSSVSQQSFNQDASLKSKDRISGNFSEGSIKQGSEYRERAIDYLSGKFSEDRREKTKYRLQNLVLECQKHHDYQEAITTLLNLAETYVSYANKVSQEGTASIKNIQDDDAINKVEADFKILIERFANGTSTKALFTILDAVYSDASQDLELKNWLKQLNSYIRKCLQNEGFIMKDDSVNEWNEIFDTGAFLLRDRYRSRVDQFLSEIKFLAEQFDHDPLNKRFAQATEKLFADLGLDENGNPSFKPQLLKDLTEIIIPTIFENIRYIPIPRIEYSDEVVDLVVENLIIESDNFFPNIFEFTNDNYIRLGRKSISNKSMHSASLHIAGIQMDIKDVAFFLKKKKGFPSIHDTGVVDIFLGGSGFSFTIKMSTSDSKDRENFFKVDKVDVDIKNFKIKIKKSQHKLLLVISKPILLKVIRPALQKALEFKILENARRLDSLLFKIKLDVDRALQEAKNHPEKSKNIYQNYLSAFQKHFFQKKEKAEAATSGILVNVAITKHDSIFPNIHLAEGISSIATKYKELALQGEEWQSAIFNLGTAPPSKNIPIAPEIDYKKHPTSVV</sequence>
<dbReference type="STRING" id="52586.A0A0B1P720"/>
<feature type="region of interest" description="Disordered" evidence="1">
    <location>
        <begin position="217"/>
        <end position="279"/>
    </location>
</feature>
<dbReference type="Pfam" id="PF14613">
    <property type="entry name" value="HAM1_C"/>
    <property type="match status" value="1"/>
</dbReference>
<dbReference type="Proteomes" id="UP000030854">
    <property type="component" value="Unassembled WGS sequence"/>
</dbReference>
<comment type="caution">
    <text evidence="4">The sequence shown here is derived from an EMBL/GenBank/DDBJ whole genome shotgun (WGS) entry which is preliminary data.</text>
</comment>
<evidence type="ECO:0000313" key="4">
    <source>
        <dbReference type="EMBL" id="KHJ34492.1"/>
    </source>
</evidence>
<dbReference type="HOGENOM" id="CLU_007183_1_0_1"/>
<evidence type="ECO:0000259" key="3">
    <source>
        <dbReference type="Pfam" id="PF19343"/>
    </source>
</evidence>
<feature type="domain" description="HAM1-like N-terminal" evidence="3">
    <location>
        <begin position="2"/>
        <end position="627"/>
    </location>
</feature>
<keyword evidence="5" id="KW-1185">Reference proteome</keyword>
<reference evidence="4 5" key="1">
    <citation type="journal article" date="2014" name="BMC Genomics">
        <title>Adaptive genomic structural variation in the grape powdery mildew pathogen, Erysiphe necator.</title>
        <authorList>
            <person name="Jones L."/>
            <person name="Riaz S."/>
            <person name="Morales-Cruz A."/>
            <person name="Amrine K.C."/>
            <person name="McGuire B."/>
            <person name="Gubler W.D."/>
            <person name="Walker M.A."/>
            <person name="Cantu D."/>
        </authorList>
    </citation>
    <scope>NUCLEOTIDE SEQUENCE [LARGE SCALE GENOMIC DNA]</scope>
    <source>
        <strain evidence="5">c</strain>
    </source>
</reference>
<feature type="domain" description="HAM1-like C-terminal" evidence="2">
    <location>
        <begin position="639"/>
        <end position="797"/>
    </location>
</feature>
<dbReference type="OMA" id="NTWHEAP"/>
<name>A0A0B1P720_UNCNE</name>
<dbReference type="Pfam" id="PF19343">
    <property type="entry name" value="HAM1_N"/>
    <property type="match status" value="1"/>
</dbReference>
<protein>
    <recommendedName>
        <fullName evidence="6">Bactericidal permeability-increasing protein</fullName>
    </recommendedName>
</protein>
<evidence type="ECO:0008006" key="6">
    <source>
        <dbReference type="Google" id="ProtNLM"/>
    </source>
</evidence>
<dbReference type="AlphaFoldDB" id="A0A0B1P720"/>
<feature type="compositionally biased region" description="Polar residues" evidence="1">
    <location>
        <begin position="251"/>
        <end position="265"/>
    </location>
</feature>
<proteinExistence type="predicted"/>
<dbReference type="EMBL" id="JNVN01000846">
    <property type="protein sequence ID" value="KHJ34492.1"/>
    <property type="molecule type" value="Genomic_DNA"/>
</dbReference>
<dbReference type="Gene3D" id="3.15.10.10">
    <property type="entry name" value="Bactericidal permeability-increasing protein, domain 1"/>
    <property type="match status" value="1"/>
</dbReference>
<evidence type="ECO:0000256" key="1">
    <source>
        <dbReference type="SAM" id="MobiDB-lite"/>
    </source>
</evidence>
<evidence type="ECO:0000259" key="2">
    <source>
        <dbReference type="Pfam" id="PF14613"/>
    </source>
</evidence>
<gene>
    <name evidence="4" type="ORF">EV44_g6503</name>
</gene>
<dbReference type="PANTHER" id="PTHR31138">
    <property type="entry name" value="CHROMOSOME 19, WHOLE GENOME SHOTGUN SEQUENCE"/>
    <property type="match status" value="1"/>
</dbReference>
<evidence type="ECO:0000313" key="5">
    <source>
        <dbReference type="Proteomes" id="UP000030854"/>
    </source>
</evidence>
<dbReference type="PANTHER" id="PTHR31138:SF1">
    <property type="entry name" value="PDZ DOMAIN-CONTAINING PROTEIN"/>
    <property type="match status" value="1"/>
</dbReference>